<feature type="transmembrane region" description="Helical" evidence="13">
    <location>
        <begin position="71"/>
        <end position="93"/>
    </location>
</feature>
<keyword evidence="3" id="KW-0171">Cobalt transport</keyword>
<dbReference type="PANTHER" id="PTHR40659">
    <property type="entry name" value="NICKEL/COBALT EFFLUX SYSTEM RCNA"/>
    <property type="match status" value="1"/>
</dbReference>
<dbReference type="InterPro" id="IPR051224">
    <property type="entry name" value="NiCoT_RcnA"/>
</dbReference>
<dbReference type="Proteomes" id="UP000092691">
    <property type="component" value="Chromosome"/>
</dbReference>
<dbReference type="AlphaFoldDB" id="A0A1B1C4D3"/>
<keyword evidence="8 13" id="KW-1133">Transmembrane helix</keyword>
<evidence type="ECO:0000256" key="12">
    <source>
        <dbReference type="ARBA" id="ARBA00023285"/>
    </source>
</evidence>
<proteinExistence type="inferred from homology"/>
<keyword evidence="4 13" id="KW-0813">Transport</keyword>
<evidence type="ECO:0000256" key="3">
    <source>
        <dbReference type="ARBA" id="ARBA00022426"/>
    </source>
</evidence>
<dbReference type="GO" id="GO:0010045">
    <property type="term" value="P:response to nickel cation"/>
    <property type="evidence" value="ECO:0007669"/>
    <property type="project" value="TreeGrafter"/>
</dbReference>
<dbReference type="GO" id="GO:0006824">
    <property type="term" value="P:cobalt ion transport"/>
    <property type="evidence" value="ECO:0007669"/>
    <property type="project" value="UniProtKB-KW"/>
</dbReference>
<evidence type="ECO:0000256" key="7">
    <source>
        <dbReference type="ARBA" id="ARBA00022692"/>
    </source>
</evidence>
<feature type="transmembrane region" description="Helical" evidence="13">
    <location>
        <begin position="30"/>
        <end position="50"/>
    </location>
</feature>
<feature type="transmembrane region" description="Helical" evidence="13">
    <location>
        <begin position="113"/>
        <end position="132"/>
    </location>
</feature>
<comment type="subcellular location">
    <subcellularLocation>
        <location evidence="2 13">Cell membrane</location>
        <topology evidence="2 13">Multi-pass membrane protein</topology>
    </subcellularLocation>
</comment>
<keyword evidence="10" id="KW-0921">Nickel transport</keyword>
<dbReference type="EMBL" id="CP016286">
    <property type="protein sequence ID" value="ANP84526.1"/>
    <property type="molecule type" value="Genomic_DNA"/>
</dbReference>
<evidence type="ECO:0000256" key="11">
    <source>
        <dbReference type="ARBA" id="ARBA00023136"/>
    </source>
</evidence>
<evidence type="ECO:0000256" key="1">
    <source>
        <dbReference type="ARBA" id="ARBA00002510"/>
    </source>
</evidence>
<evidence type="ECO:0000256" key="10">
    <source>
        <dbReference type="ARBA" id="ARBA00023112"/>
    </source>
</evidence>
<keyword evidence="5" id="KW-1003">Cell membrane</keyword>
<evidence type="ECO:0000256" key="13">
    <source>
        <dbReference type="RuleBase" id="RU362101"/>
    </source>
</evidence>
<comment type="function">
    <text evidence="1">Efflux system for nickel and cobalt.</text>
</comment>
<dbReference type="GO" id="GO:0046583">
    <property type="term" value="F:monoatomic cation efflux transmembrane transporter activity"/>
    <property type="evidence" value="ECO:0007669"/>
    <property type="project" value="TreeGrafter"/>
</dbReference>
<dbReference type="PANTHER" id="PTHR40659:SF1">
    <property type="entry name" value="NICKEL_COBALT EFFLUX SYSTEM RCNA"/>
    <property type="match status" value="1"/>
</dbReference>
<accession>A0A1B1C4D3</accession>
<feature type="transmembrane region" description="Helical" evidence="13">
    <location>
        <begin position="220"/>
        <end position="243"/>
    </location>
</feature>
<evidence type="ECO:0000256" key="9">
    <source>
        <dbReference type="ARBA" id="ARBA00023065"/>
    </source>
</evidence>
<sequence length="244" mass="25832">MMFQQIVDVQRDIYLAFAGHIKEFAAGGGWASFLAFLPMGIVFGAVHAMTPGHSKSVLATYLAGSSTRAHRALLVSLALSFTHVTMAVLIALLALPLVSHSFVDAGSSPTLEVVSRALLGVIGLWMLASALFRHDHAHAEGEGLLMGFAAGLVPCPLTLFVMTFAMIHQVVVTGLLFAFTMMIGVGLTLSVVALLTVVFRDRIAYLMRTRPQLLGSVSRATGALAGLVLVAVAALEIANWLAFT</sequence>
<reference evidence="14 15" key="1">
    <citation type="submission" date="2016-06" db="EMBL/GenBank/DDBJ databases">
        <title>Microsymbionts genomes from the relict species Vavilovia formosa.</title>
        <authorList>
            <person name="Chirak E."/>
            <person name="Kimeklis A."/>
            <person name="Andronov E."/>
        </authorList>
    </citation>
    <scope>NUCLEOTIDE SEQUENCE [LARGE SCALE GENOMIC DNA]</scope>
    <source>
        <strain evidence="14 15">Vaf10</strain>
    </source>
</reference>
<protein>
    <recommendedName>
        <fullName evidence="13">Nickel/cobalt efflux system</fullName>
    </recommendedName>
</protein>
<dbReference type="InterPro" id="IPR011541">
    <property type="entry name" value="Ni/Co_transpt_high_affinity"/>
</dbReference>
<feature type="transmembrane region" description="Helical" evidence="13">
    <location>
        <begin position="174"/>
        <end position="199"/>
    </location>
</feature>
<dbReference type="GO" id="GO:0032025">
    <property type="term" value="P:response to cobalt ion"/>
    <property type="evidence" value="ECO:0007669"/>
    <property type="project" value="TreeGrafter"/>
</dbReference>
<keyword evidence="7 13" id="KW-0812">Transmembrane</keyword>
<dbReference type="GO" id="GO:0015099">
    <property type="term" value="F:nickel cation transmembrane transporter activity"/>
    <property type="evidence" value="ECO:0007669"/>
    <property type="project" value="UniProtKB-UniRule"/>
</dbReference>
<keyword evidence="9" id="KW-0406">Ion transport</keyword>
<evidence type="ECO:0000256" key="4">
    <source>
        <dbReference type="ARBA" id="ARBA00022448"/>
    </source>
</evidence>
<evidence type="ECO:0000256" key="8">
    <source>
        <dbReference type="ARBA" id="ARBA00022989"/>
    </source>
</evidence>
<evidence type="ECO:0000256" key="5">
    <source>
        <dbReference type="ARBA" id="ARBA00022475"/>
    </source>
</evidence>
<evidence type="ECO:0000313" key="14">
    <source>
        <dbReference type="EMBL" id="ANP84526.1"/>
    </source>
</evidence>
<keyword evidence="6" id="KW-0533">Nickel</keyword>
<evidence type="ECO:0000256" key="2">
    <source>
        <dbReference type="ARBA" id="ARBA00004651"/>
    </source>
</evidence>
<dbReference type="Pfam" id="PF03824">
    <property type="entry name" value="NicO"/>
    <property type="match status" value="1"/>
</dbReference>
<feature type="transmembrane region" description="Helical" evidence="13">
    <location>
        <begin position="144"/>
        <end position="168"/>
    </location>
</feature>
<organism evidence="14 15">
    <name type="scientific">Rhizobium leguminosarum</name>
    <dbReference type="NCBI Taxonomy" id="384"/>
    <lineage>
        <taxon>Bacteria</taxon>
        <taxon>Pseudomonadati</taxon>
        <taxon>Pseudomonadota</taxon>
        <taxon>Alphaproteobacteria</taxon>
        <taxon>Hyphomicrobiales</taxon>
        <taxon>Rhizobiaceae</taxon>
        <taxon>Rhizobium/Agrobacterium group</taxon>
        <taxon>Rhizobium</taxon>
    </lineage>
</organism>
<comment type="similarity">
    <text evidence="13">Belongs to the NiCoT transporter (TC 2.A.52) family.</text>
</comment>
<name>A0A1B1C4D3_RHILE</name>
<gene>
    <name evidence="14" type="ORF">BA011_01420</name>
</gene>
<keyword evidence="11 13" id="KW-0472">Membrane</keyword>
<evidence type="ECO:0000313" key="15">
    <source>
        <dbReference type="Proteomes" id="UP000092691"/>
    </source>
</evidence>
<dbReference type="GO" id="GO:0005886">
    <property type="term" value="C:plasma membrane"/>
    <property type="evidence" value="ECO:0007669"/>
    <property type="project" value="UniProtKB-SubCell"/>
</dbReference>
<keyword evidence="12" id="KW-0170">Cobalt</keyword>
<evidence type="ECO:0000256" key="6">
    <source>
        <dbReference type="ARBA" id="ARBA00022596"/>
    </source>
</evidence>